<evidence type="ECO:0008006" key="3">
    <source>
        <dbReference type="Google" id="ProtNLM"/>
    </source>
</evidence>
<dbReference type="EMBL" id="JAKUCV010004903">
    <property type="protein sequence ID" value="KAJ4833617.1"/>
    <property type="molecule type" value="Genomic_DNA"/>
</dbReference>
<dbReference type="PANTHER" id="PTHR36264:SF5">
    <property type="entry name" value="SET DOMAIN-CONTAINING PROTEIN"/>
    <property type="match status" value="1"/>
</dbReference>
<protein>
    <recommendedName>
        <fullName evidence="3">TF-B3 domain-containing protein</fullName>
    </recommendedName>
</protein>
<reference evidence="1" key="2">
    <citation type="journal article" date="2023" name="Plants (Basel)">
        <title>Annotation of the Turnera subulata (Passifloraceae) Draft Genome Reveals the S-Locus Evolved after the Divergence of Turneroideae from Passifloroideae in a Stepwise Manner.</title>
        <authorList>
            <person name="Henning P.M."/>
            <person name="Roalson E.H."/>
            <person name="Mir W."/>
            <person name="McCubbin A.G."/>
            <person name="Shore J.S."/>
        </authorList>
    </citation>
    <scope>NUCLEOTIDE SEQUENCE</scope>
    <source>
        <strain evidence="1">F60SS</strain>
    </source>
</reference>
<accession>A0A9Q0FNE4</accession>
<comment type="caution">
    <text evidence="1">The sequence shown here is derived from an EMBL/GenBank/DDBJ whole genome shotgun (WGS) entry which is preliminary data.</text>
</comment>
<reference evidence="1" key="1">
    <citation type="submission" date="2022-02" db="EMBL/GenBank/DDBJ databases">
        <authorList>
            <person name="Henning P.M."/>
            <person name="McCubbin A.G."/>
            <person name="Shore J.S."/>
        </authorList>
    </citation>
    <scope>NUCLEOTIDE SEQUENCE</scope>
    <source>
        <strain evidence="1">F60SS</strain>
        <tissue evidence="1">Leaves</tissue>
    </source>
</reference>
<keyword evidence="2" id="KW-1185">Reference proteome</keyword>
<sequence length="184" mass="21602">MATIRKTFYYNFLHSKAEEEAASARNVPHQVTRTLVEIRDWYPQQQRRIDSNNPWHNRKRIDSNNPWHIRKRITTNEIVSGKLPLSHEETFEHIFRYWTLELANYVVSGNKCFVLLMDYTDDPPQKFQSENIYFKNGANDTYVLGMFAVIRGNPLNPGDEVGLFWDVRTGTFGFKVLRRGTSSV</sequence>
<dbReference type="OrthoDB" id="911161at2759"/>
<proteinExistence type="predicted"/>
<dbReference type="AlphaFoldDB" id="A0A9Q0FNE4"/>
<organism evidence="1 2">
    <name type="scientific">Turnera subulata</name>
    <dbReference type="NCBI Taxonomy" id="218843"/>
    <lineage>
        <taxon>Eukaryota</taxon>
        <taxon>Viridiplantae</taxon>
        <taxon>Streptophyta</taxon>
        <taxon>Embryophyta</taxon>
        <taxon>Tracheophyta</taxon>
        <taxon>Spermatophyta</taxon>
        <taxon>Magnoliopsida</taxon>
        <taxon>eudicotyledons</taxon>
        <taxon>Gunneridae</taxon>
        <taxon>Pentapetalae</taxon>
        <taxon>rosids</taxon>
        <taxon>fabids</taxon>
        <taxon>Malpighiales</taxon>
        <taxon>Passifloraceae</taxon>
        <taxon>Turnera</taxon>
    </lineage>
</organism>
<evidence type="ECO:0000313" key="2">
    <source>
        <dbReference type="Proteomes" id="UP001141552"/>
    </source>
</evidence>
<evidence type="ECO:0000313" key="1">
    <source>
        <dbReference type="EMBL" id="KAJ4833617.1"/>
    </source>
</evidence>
<dbReference type="PANTHER" id="PTHR36264">
    <property type="entry name" value="SET DOMAIN-CONTAINING PROTEIN"/>
    <property type="match status" value="1"/>
</dbReference>
<name>A0A9Q0FNE4_9ROSI</name>
<gene>
    <name evidence="1" type="ORF">Tsubulata_045207</name>
</gene>
<dbReference type="Proteomes" id="UP001141552">
    <property type="component" value="Unassembled WGS sequence"/>
</dbReference>